<comment type="caution">
    <text evidence="1">The sequence shown here is derived from an EMBL/GenBank/DDBJ whole genome shotgun (WGS) entry which is preliminary data.</text>
</comment>
<evidence type="ECO:0000313" key="2">
    <source>
        <dbReference type="Proteomes" id="UP000257323"/>
    </source>
</evidence>
<sequence>MAASPQARNRISHNQKTGPAFGQVGFLIRTSLPEKYLDIIYYEKSVRLDLLSPLDPPGQP</sequence>
<accession>A0A3E2BMZ4</accession>
<dbReference type="EMBL" id="QUAH01000005">
    <property type="protein sequence ID" value="RFT16099.1"/>
    <property type="molecule type" value="Genomic_DNA"/>
</dbReference>
<proteinExistence type="predicted"/>
<dbReference type="AlphaFoldDB" id="A0A3E2BMZ4"/>
<dbReference type="Proteomes" id="UP000257323">
    <property type="component" value="Unassembled WGS sequence"/>
</dbReference>
<organism evidence="1 2">
    <name type="scientific">Candidatus Saccharicenans subterraneus</name>
    <dbReference type="NCBI Taxonomy" id="2508984"/>
    <lineage>
        <taxon>Bacteria</taxon>
        <taxon>Candidatus Aminicenantota</taxon>
        <taxon>Candidatus Aminicenantia</taxon>
        <taxon>Candidatus Aminicenantales</taxon>
        <taxon>Candidatus Saccharicenantaceae</taxon>
        <taxon>Candidatus Saccharicenans</taxon>
    </lineage>
</organism>
<reference evidence="1 2" key="1">
    <citation type="submission" date="2018-08" db="EMBL/GenBank/DDBJ databases">
        <title>Genome analysis of the thermophilic bacterium of the candidate phylum Aminicenantes from deep subsurface aquifer revealed its physiology and ecological role.</title>
        <authorList>
            <person name="Kadnikov V.V."/>
            <person name="Mardanov A.V."/>
            <person name="Beletsky A.V."/>
            <person name="Karnachuk O.V."/>
            <person name="Ravin N.V."/>
        </authorList>
    </citation>
    <scope>NUCLEOTIDE SEQUENCE [LARGE SCALE GENOMIC DNA]</scope>
    <source>
        <strain evidence="1">BY38</strain>
    </source>
</reference>
<evidence type="ECO:0000313" key="1">
    <source>
        <dbReference type="EMBL" id="RFT16099.1"/>
    </source>
</evidence>
<protein>
    <submittedName>
        <fullName evidence="1">Uncharacterized protein</fullName>
    </submittedName>
</protein>
<name>A0A3E2BMZ4_9BACT</name>
<gene>
    <name evidence="1" type="ORF">OP8BY_2105</name>
</gene>